<dbReference type="InterPro" id="IPR008915">
    <property type="entry name" value="Peptidase_M50"/>
</dbReference>
<keyword evidence="8 11" id="KW-1133">Transmembrane helix</keyword>
<organism evidence="13 14">
    <name type="scientific">Fretibacterium fastidiosum</name>
    <dbReference type="NCBI Taxonomy" id="651822"/>
    <lineage>
        <taxon>Bacteria</taxon>
        <taxon>Thermotogati</taxon>
        <taxon>Synergistota</taxon>
        <taxon>Synergistia</taxon>
        <taxon>Synergistales</taxon>
        <taxon>Aminobacteriaceae</taxon>
        <taxon>Fretibacterium</taxon>
    </lineage>
</organism>
<evidence type="ECO:0000256" key="2">
    <source>
        <dbReference type="ARBA" id="ARBA00004141"/>
    </source>
</evidence>
<keyword evidence="5 11" id="KW-0812">Transmembrane</keyword>
<dbReference type="Proteomes" id="UP000008957">
    <property type="component" value="Chromosome"/>
</dbReference>
<dbReference type="PANTHER" id="PTHR42837">
    <property type="entry name" value="REGULATOR OF SIGMA-E PROTEASE RSEP"/>
    <property type="match status" value="1"/>
</dbReference>
<dbReference type="Pfam" id="PF17820">
    <property type="entry name" value="PDZ_6"/>
    <property type="match status" value="1"/>
</dbReference>
<evidence type="ECO:0000256" key="3">
    <source>
        <dbReference type="ARBA" id="ARBA00007931"/>
    </source>
</evidence>
<comment type="similarity">
    <text evidence="3 11">Belongs to the peptidase M50B family.</text>
</comment>
<dbReference type="NCBIfam" id="TIGR00054">
    <property type="entry name" value="RIP metalloprotease RseP"/>
    <property type="match status" value="1"/>
</dbReference>
<dbReference type="InterPro" id="IPR041489">
    <property type="entry name" value="PDZ_6"/>
</dbReference>
<reference evidence="14" key="1">
    <citation type="submission" date="2010-03" db="EMBL/GenBank/DDBJ databases">
        <title>The genome sequence of Synergistetes sp. SGP1.</title>
        <authorList>
            <consortium name="metaHIT consortium -- http://www.metahit.eu/"/>
            <person name="Pajon A."/>
            <person name="Turner K."/>
            <person name="Parkhill J."/>
            <person name="Wade W."/>
            <person name="Vartoukian S."/>
        </authorList>
    </citation>
    <scope>NUCLEOTIDE SEQUENCE [LARGE SCALE GENOMIC DNA]</scope>
    <source>
        <strain evidence="14">SGP1</strain>
    </source>
</reference>
<keyword evidence="4" id="KW-0645">Protease</keyword>
<evidence type="ECO:0000256" key="7">
    <source>
        <dbReference type="ARBA" id="ARBA00022833"/>
    </source>
</evidence>
<evidence type="ECO:0000259" key="12">
    <source>
        <dbReference type="PROSITE" id="PS50106"/>
    </source>
</evidence>
<feature type="transmembrane region" description="Helical" evidence="11">
    <location>
        <begin position="323"/>
        <end position="347"/>
    </location>
</feature>
<evidence type="ECO:0000256" key="5">
    <source>
        <dbReference type="ARBA" id="ARBA00022692"/>
    </source>
</evidence>
<feature type="transmembrane region" description="Helical" evidence="11">
    <location>
        <begin position="270"/>
        <end position="288"/>
    </location>
</feature>
<proteinExistence type="inferred from homology"/>
<comment type="cofactor">
    <cofactor evidence="1 11">
        <name>Zn(2+)</name>
        <dbReference type="ChEBI" id="CHEBI:29105"/>
    </cofactor>
</comment>
<dbReference type="PROSITE" id="PS50106">
    <property type="entry name" value="PDZ"/>
    <property type="match status" value="1"/>
</dbReference>
<comment type="subcellular location">
    <subcellularLocation>
        <location evidence="2">Membrane</location>
        <topology evidence="2">Multi-pass membrane protein</topology>
    </subcellularLocation>
</comment>
<protein>
    <recommendedName>
        <fullName evidence="11">Zinc metalloprotease</fullName>
        <ecNumber evidence="11">3.4.24.-</ecNumber>
    </recommendedName>
</protein>
<evidence type="ECO:0000256" key="9">
    <source>
        <dbReference type="ARBA" id="ARBA00023049"/>
    </source>
</evidence>
<dbReference type="GO" id="GO:0046872">
    <property type="term" value="F:metal ion binding"/>
    <property type="evidence" value="ECO:0007669"/>
    <property type="project" value="UniProtKB-KW"/>
</dbReference>
<dbReference type="GO" id="GO:0004222">
    <property type="term" value="F:metalloendopeptidase activity"/>
    <property type="evidence" value="ECO:0007669"/>
    <property type="project" value="InterPro"/>
</dbReference>
<accession>A0AB94IX44</accession>
<evidence type="ECO:0000256" key="1">
    <source>
        <dbReference type="ARBA" id="ARBA00001947"/>
    </source>
</evidence>
<evidence type="ECO:0000313" key="13">
    <source>
        <dbReference type="EMBL" id="CBL28307.1"/>
    </source>
</evidence>
<dbReference type="PANTHER" id="PTHR42837:SF2">
    <property type="entry name" value="MEMBRANE METALLOPROTEASE ARASP2, CHLOROPLASTIC-RELATED"/>
    <property type="match status" value="1"/>
</dbReference>
<dbReference type="SMART" id="SM00228">
    <property type="entry name" value="PDZ"/>
    <property type="match status" value="1"/>
</dbReference>
<dbReference type="EC" id="3.4.24.-" evidence="11"/>
<gene>
    <name evidence="13" type="ORF">SY1_11260</name>
</gene>
<dbReference type="GO" id="GO:0016020">
    <property type="term" value="C:membrane"/>
    <property type="evidence" value="ECO:0007669"/>
    <property type="project" value="UniProtKB-SubCell"/>
</dbReference>
<dbReference type="AlphaFoldDB" id="A0AB94IX44"/>
<dbReference type="Gene3D" id="2.30.42.10">
    <property type="match status" value="1"/>
</dbReference>
<name>A0AB94IX44_9BACT</name>
<dbReference type="InterPro" id="IPR036034">
    <property type="entry name" value="PDZ_sf"/>
</dbReference>
<dbReference type="SUPFAM" id="SSF50156">
    <property type="entry name" value="PDZ domain-like"/>
    <property type="match status" value="1"/>
</dbReference>
<reference evidence="13 14" key="2">
    <citation type="submission" date="2010-03" db="EMBL/GenBank/DDBJ databases">
        <authorList>
            <person name="Pajon A."/>
        </authorList>
    </citation>
    <scope>NUCLEOTIDE SEQUENCE [LARGE SCALE GENOMIC DNA]</scope>
    <source>
        <strain evidence="13 14">SGP1</strain>
    </source>
</reference>
<dbReference type="EMBL" id="FP929056">
    <property type="protein sequence ID" value="CBL28307.1"/>
    <property type="molecule type" value="Genomic_DNA"/>
</dbReference>
<dbReference type="KEGG" id="sbr:SY1_11260"/>
<dbReference type="Pfam" id="PF02163">
    <property type="entry name" value="Peptidase_M50"/>
    <property type="match status" value="1"/>
</dbReference>
<feature type="domain" description="PDZ" evidence="12">
    <location>
        <begin position="133"/>
        <end position="189"/>
    </location>
</feature>
<feature type="transmembrane region" description="Helical" evidence="11">
    <location>
        <begin position="98"/>
        <end position="122"/>
    </location>
</feature>
<keyword evidence="14" id="KW-1185">Reference proteome</keyword>
<evidence type="ECO:0000313" key="14">
    <source>
        <dbReference type="Proteomes" id="UP000008957"/>
    </source>
</evidence>
<dbReference type="CDD" id="cd06163">
    <property type="entry name" value="S2P-M50_PDZ_RseP-like"/>
    <property type="match status" value="1"/>
</dbReference>
<dbReference type="RefSeq" id="WP_015556454.1">
    <property type="nucleotide sequence ID" value="NC_021038.1"/>
</dbReference>
<evidence type="ECO:0000256" key="10">
    <source>
        <dbReference type="ARBA" id="ARBA00023136"/>
    </source>
</evidence>
<keyword evidence="9 11" id="KW-0482">Metalloprotease</keyword>
<evidence type="ECO:0000256" key="6">
    <source>
        <dbReference type="ARBA" id="ARBA00022801"/>
    </source>
</evidence>
<dbReference type="InterPro" id="IPR001478">
    <property type="entry name" value="PDZ"/>
</dbReference>
<keyword evidence="6 11" id="KW-0378">Hydrolase</keyword>
<evidence type="ECO:0000256" key="11">
    <source>
        <dbReference type="RuleBase" id="RU362031"/>
    </source>
</evidence>
<keyword evidence="7 11" id="KW-0862">Zinc</keyword>
<dbReference type="GO" id="GO:0006508">
    <property type="term" value="P:proteolysis"/>
    <property type="evidence" value="ECO:0007669"/>
    <property type="project" value="UniProtKB-KW"/>
</dbReference>
<evidence type="ECO:0000256" key="8">
    <source>
        <dbReference type="ARBA" id="ARBA00022989"/>
    </source>
</evidence>
<keyword evidence="10 11" id="KW-0472">Membrane</keyword>
<keyword evidence="11" id="KW-0479">Metal-binding</keyword>
<dbReference type="InterPro" id="IPR004387">
    <property type="entry name" value="Pept_M50_Zn"/>
</dbReference>
<evidence type="ECO:0000256" key="4">
    <source>
        <dbReference type="ARBA" id="ARBA00022670"/>
    </source>
</evidence>
<sequence length="350" mass="38983">MLISFVSFVIVIAVCVVVHEFGHFITARCLGVQVHEFAFGMGPALWQRKSTGPEPMLWSVRAFPVGGSCRLAGMGEEEREEAVLPGKGFNEQPGWKRFLILLNGSLFNVLLALLLTAVFLWGHGALDMEHTRIGEVMPGFPAEAAGIQVGDSITAVNGRSVQEWREMSEALREEAERGGDVRVEVRRGEEVLTISTPIPMSEEHGRPMLGITPALVRYSPKDAVLNAGQYTWRMTTLMLRGITDWILRRQEVDVTGPVGIASMSGQAMRAGWWAFVTFVALISLNLGLLNLFPIPALDGGRILFVLLEMVFRRRLPERVENWIHTAGFVLLILLMLAITCQDVYHLFWTK</sequence>